<dbReference type="SUPFAM" id="SSF75708">
    <property type="entry name" value="Chemotaxis phosphatase CheZ"/>
    <property type="match status" value="1"/>
</dbReference>
<dbReference type="GO" id="GO:0003824">
    <property type="term" value="F:catalytic activity"/>
    <property type="evidence" value="ECO:0007669"/>
    <property type="project" value="InterPro"/>
</dbReference>
<organism evidence="2 3">
    <name type="scientific">Roseospira goensis</name>
    <dbReference type="NCBI Taxonomy" id="391922"/>
    <lineage>
        <taxon>Bacteria</taxon>
        <taxon>Pseudomonadati</taxon>
        <taxon>Pseudomonadota</taxon>
        <taxon>Alphaproteobacteria</taxon>
        <taxon>Rhodospirillales</taxon>
        <taxon>Rhodospirillaceae</taxon>
        <taxon>Roseospira</taxon>
    </lineage>
</organism>
<comment type="caution">
    <text evidence="2">The sequence shown here is derived from an EMBL/GenBank/DDBJ whole genome shotgun (WGS) entry which is preliminary data.</text>
</comment>
<protein>
    <recommendedName>
        <fullName evidence="4">Chemotaxis protein CheZ</fullName>
    </recommendedName>
</protein>
<dbReference type="InterPro" id="IPR007439">
    <property type="entry name" value="Chemotax_Pase_CheZ"/>
</dbReference>
<dbReference type="GO" id="GO:0009288">
    <property type="term" value="C:bacterial-type flagellum"/>
    <property type="evidence" value="ECO:0007669"/>
    <property type="project" value="InterPro"/>
</dbReference>
<evidence type="ECO:0000256" key="1">
    <source>
        <dbReference type="SAM" id="MobiDB-lite"/>
    </source>
</evidence>
<dbReference type="Gene3D" id="1.10.287.500">
    <property type="entry name" value="Helix hairpin bin"/>
    <property type="match status" value="1"/>
</dbReference>
<evidence type="ECO:0000313" key="2">
    <source>
        <dbReference type="EMBL" id="MBB4284840.1"/>
    </source>
</evidence>
<dbReference type="EMBL" id="JACIGI010000003">
    <property type="protein sequence ID" value="MBB4284840.1"/>
    <property type="molecule type" value="Genomic_DNA"/>
</dbReference>
<keyword evidence="3" id="KW-1185">Reference proteome</keyword>
<dbReference type="RefSeq" id="WP_184431456.1">
    <property type="nucleotide sequence ID" value="NZ_JACIGI010000003.1"/>
</dbReference>
<dbReference type="Pfam" id="PF04344">
    <property type="entry name" value="CheZ"/>
    <property type="match status" value="1"/>
</dbReference>
<feature type="compositionally biased region" description="Basic and acidic residues" evidence="1">
    <location>
        <begin position="212"/>
        <end position="225"/>
    </location>
</feature>
<sequence>MNDLDDVRILKDELLGLFDRIQRIRREIASIRKPGETHDRFATMSDELDAIVESTEGATNSIMENAEAIDEIVTALRPTLADDAAAARLDTIPDHIGAIFEACSFQDITGQRITKVVKTLQYIEKRVNALISVWGEAALSSVEPRDEDEALSVDDERRLLHGPQLRGQGVSQTDVDAILGETLPQHAEAPGASPADGQGEASPRSEGGSDPDTARDGAEPARSDAADGTPDEGGAGKEAAKPAGAPRREPAKPQTRPDDAGEVGPGLDQTDIDKLFG</sequence>
<feature type="region of interest" description="Disordered" evidence="1">
    <location>
        <begin position="186"/>
        <end position="277"/>
    </location>
</feature>
<evidence type="ECO:0008006" key="4">
    <source>
        <dbReference type="Google" id="ProtNLM"/>
    </source>
</evidence>
<name>A0A7W6RX48_9PROT</name>
<dbReference type="Proteomes" id="UP000555728">
    <property type="component" value="Unassembled WGS sequence"/>
</dbReference>
<dbReference type="GO" id="GO:0050920">
    <property type="term" value="P:regulation of chemotaxis"/>
    <property type="evidence" value="ECO:0007669"/>
    <property type="project" value="InterPro"/>
</dbReference>
<reference evidence="2 3" key="1">
    <citation type="submission" date="2020-08" db="EMBL/GenBank/DDBJ databases">
        <title>Genome sequencing of Purple Non-Sulfur Bacteria from various extreme environments.</title>
        <authorList>
            <person name="Mayer M."/>
        </authorList>
    </citation>
    <scope>NUCLEOTIDE SEQUENCE [LARGE SCALE GENOMIC DNA]</scope>
    <source>
        <strain evidence="2 3">JA135</strain>
    </source>
</reference>
<proteinExistence type="predicted"/>
<gene>
    <name evidence="2" type="ORF">GGD88_000551</name>
</gene>
<evidence type="ECO:0000313" key="3">
    <source>
        <dbReference type="Proteomes" id="UP000555728"/>
    </source>
</evidence>
<dbReference type="AlphaFoldDB" id="A0A7W6RX48"/>
<feature type="compositionally biased region" description="Basic and acidic residues" evidence="1">
    <location>
        <begin position="234"/>
        <end position="259"/>
    </location>
</feature>
<accession>A0A7W6RX48</accession>